<keyword evidence="6 13" id="KW-1133">Transmembrane helix</keyword>
<dbReference type="Pfam" id="PF00497">
    <property type="entry name" value="SBP_bac_3"/>
    <property type="match status" value="1"/>
</dbReference>
<keyword evidence="12" id="KW-0407">Ion channel</keyword>
<gene>
    <name evidence="17" type="ORF">V1478_016936</name>
</gene>
<dbReference type="SUPFAM" id="SSF53850">
    <property type="entry name" value="Periplasmic binding protein-like II"/>
    <property type="match status" value="4"/>
</dbReference>
<accession>A0ABD1ZXZ0</accession>
<feature type="domain" description="Ionotropic glutamate receptor L-glutamate and glycine-binding" evidence="16">
    <location>
        <begin position="765"/>
        <end position="850"/>
    </location>
</feature>
<feature type="transmembrane region" description="Helical" evidence="13">
    <location>
        <begin position="567"/>
        <end position="586"/>
    </location>
</feature>
<sequence>MVRNNSVDIEIMFVLGLKILILLLLPKIVRSHNPSIGEEQTPFILDTCKLYGSKSIIFLYSESINEMEMTTMMFKWKRALSREGVANTNMYFSQLHELSYYIKEIVRPYYIVVISNYNAINEFSLTTSTFDMSSAVWLVIFIYEENGTDYCHNPPEMTVRCGTENILREWYSIDTNRTEIMDVATWSLEKGVTKLVPDFLYERRYNLQGLIMKAVTVKGSSFTIVKKDGESGNVYNDILRELCVTLNFSLEIASEVEEYGRWNTEEKTWTGAIAELYARRADISLSGFSVTNDRLNVVDFTHPILETENFLVIREPEKFGIKWSSYFLTFTNTLWIAAFGILIAASILLIFLKINNRSDRKIGYLFIHNFLEIWGIFCQQGLADFPGRSSLRIAYVSIFLFVIVLSAAYSGGLISFLTSTIHILPFHSLESFVQDGTYHLVVVRGSAYYDRFAKSRDPLGKKLMKLMLEHEKLPLTEQEGYNSICQNKKLAIYSIDQDYIVNMKIPCNVVRIATKHVNSIAITLSKHSPFTDLINFQLRKYFDNGMMNRFKDMVLKKKSNNIIKHQPVPLVSVMSILIIFLIGIVLKICKLYGQKSAVLLYAEPDKEMKMTTIIFKWMRAFSREGIATTNLRFSQLQESFYYVKRIIRPYYIVLISNYNEIKEFSLATRTFDMSSAVWLVIFMYKGDGFDYCHYPPEMFVLCNTENILREWYSIGANRTEIDDVATWSLERGITKIVTDSLYERRHNLHGLIMRAVVVKDSLYINVKKNGELGGIYGNIFRELCISLNFSIDIVSEVKEYGRWNPKEKTWSGAIAEIYYGRADISLSEFAMTNARLNAVDFTLPIFISKSYLFFRKPEIFAIKWSSYFLAFTPSVWIAILGVLIATSILLIFLKKKNGTNRKIGHLWSDNFLEIWGIFCQQGNAESSNRSSLRIAYFSIFLLVTILSAAYSAALISFLTTASHALPFHSLESFVEDGTYQFSVFRGTAYYDKFANSEDPLAKKLMKLMLEEDKLPITALEGFTNVCKNRKLAIYTFEQMKKSVDSKIRCNLVNIETGHVNHIAIILSKHNPFTEVINYQLQKFFENGMMNRLKNSSFETKSNDIIEHQPVPLIGVISLFILIQIGIIISICVLIIEICIFARKTNNSVDIEIMFVLGLKILILLLLPKIVRSHNPSIGEEQTPFILDTCKLYGSKSTIFLYSESINEMEMTTMMFKWKRALSREGVANTNMYFSQLHELSYYIKEIVRPYYIVVISNYNAINEFSLTTSTFDMSSAVWLVIFIYEENGTDYCHNPPEMTVRCGTENILREWYSIDTNRTEIMDVATWSLEKGVTKLVPDFLYERRYNLQGLIMKAVTGSSFTIVKKDGESGNVYNDILRELCVTLNFSLEIASETWTGAIAELYARRADISLSGFSVTNDRLIVVDFTHPILETENFLVIREPEKFGIKWSSYFLTFTNTLWIAAFGILIAASILLIFLKINNRSDRKIGYLFIHNFLEIWGIFCQQGLADFPGRSSLRIAYFSIFLLVIVLSAAYSASLISLLTSFSLILPFDSLESFVEGGTHRLTVIRGTAAYDKFANPKDPLLKNAMKLMLEEEKLPLNLQDGFKNVCKNRNLAIYFFDQDYIINLKIPCNVVRIATGDNQFFYVTCSRLQKFIDNGMMSRLKNSFEKKSNNMIKHQPVPLISLISLLILMLIGVALSICILIIEKFIFTRNTKKMSMNAISYKLFSINDEQMSFIVDICKLYGSKSAIFLYSESIKEMEMTMMIFKWRRALSWEGIATANLYFSQLHKSSYHLKRTIRPYYIALISNFNAINEFSLATSTFDMSSAVWLVVFIYEENGTDHCHNPPGNIFHLKFNTEMMVRCGTENILREWYSIDTDQVEIMDVATWSLEKGITKMVPDFLYERRYNLQGLVMKAVIVKTSLFSSINKDGQLDGTFGKILRELCVTLNFSFHIVSQVEEYGRWNPKEETWSGAVAELHAGRADISLSDFSITNDRLNVVDFTLPILNSKNIFIIREPEKLAIKWSSYFLTFTHSVWFAMFGLLIGASIFLIFLKMKSGTDRKREYLFIDNFLEIWGIFCQQGLADFSHRSSLRIAYFSIFLWVTVLWAVYSAALISFLTSVIHVLPFDSLESFVADGTYQLAVVHGTAFYDKFANSEDPLAKKVMKLMIEEEKLPRTEAEGFKKICTNQKLAMYTYDEIRKRVNCKILCKLVRIDARHINNFALILSKDNPFTDVINFQLQKFIENGVMNRLKDNSSFERKSNDMIQHQPVSLISVMSLIFFLSIGIVLSTCILIIEKFDIL</sequence>
<dbReference type="PANTHER" id="PTHR42643:SF30">
    <property type="entry name" value="IONOTROPIC RECEPTOR 40A-RELATED"/>
    <property type="match status" value="1"/>
</dbReference>
<feature type="transmembrane region" description="Helical" evidence="13">
    <location>
        <begin position="2040"/>
        <end position="2058"/>
    </location>
</feature>
<feature type="transmembrane region" description="Helical" evidence="13">
    <location>
        <begin position="1683"/>
        <end position="1708"/>
    </location>
</feature>
<feature type="domain" description="Ionotropic glutamate receptor L-glutamate and glycine-binding" evidence="16">
    <location>
        <begin position="1931"/>
        <end position="2022"/>
    </location>
</feature>
<feature type="transmembrane region" description="Helical" evidence="13">
    <location>
        <begin position="2276"/>
        <end position="2301"/>
    </location>
</feature>
<feature type="transmembrane region" description="Helical" evidence="13">
    <location>
        <begin position="934"/>
        <end position="958"/>
    </location>
</feature>
<keyword evidence="11" id="KW-1071">Ligand-gated ion channel</keyword>
<evidence type="ECO:0000313" key="17">
    <source>
        <dbReference type="EMBL" id="KAL2713238.1"/>
    </source>
</evidence>
<feature type="transmembrane region" description="Helical" evidence="13">
    <location>
        <begin position="334"/>
        <end position="352"/>
    </location>
</feature>
<proteinExistence type="inferred from homology"/>
<dbReference type="Proteomes" id="UP001607302">
    <property type="component" value="Unassembled WGS sequence"/>
</dbReference>
<evidence type="ECO:0000256" key="3">
    <source>
        <dbReference type="ARBA" id="ARBA00022448"/>
    </source>
</evidence>
<evidence type="ECO:0000256" key="8">
    <source>
        <dbReference type="ARBA" id="ARBA00023136"/>
    </source>
</evidence>
<dbReference type="Pfam" id="PF00060">
    <property type="entry name" value="Lig_chan"/>
    <property type="match status" value="2"/>
</dbReference>
<dbReference type="GO" id="GO:0034220">
    <property type="term" value="P:monoatomic ion transmembrane transport"/>
    <property type="evidence" value="ECO:0007669"/>
    <property type="project" value="UniProtKB-KW"/>
</dbReference>
<evidence type="ECO:0000259" key="16">
    <source>
        <dbReference type="Pfam" id="PF10613"/>
    </source>
</evidence>
<dbReference type="InterPro" id="IPR001638">
    <property type="entry name" value="Solute-binding_3/MltF_N"/>
</dbReference>
<feature type="domain" description="Ionotropic glutamate receptor L-glutamate and glycine-binding" evidence="16">
    <location>
        <begin position="236"/>
        <end position="316"/>
    </location>
</feature>
<dbReference type="InterPro" id="IPR001320">
    <property type="entry name" value="Iontro_rcpt_C"/>
</dbReference>
<dbReference type="Gene3D" id="1.10.287.70">
    <property type="match status" value="4"/>
</dbReference>
<keyword evidence="5 13" id="KW-0812">Transmembrane</keyword>
<protein>
    <submittedName>
        <fullName evidence="17">Uncharacterized protein</fullName>
    </submittedName>
</protein>
<keyword evidence="3" id="KW-0813">Transport</keyword>
<reference evidence="17 18" key="1">
    <citation type="journal article" date="2024" name="Ann. Entomol. Soc. Am.">
        <title>Genomic analyses of the southern and eastern yellowjacket wasps (Hymenoptera: Vespidae) reveal evolutionary signatures of social life.</title>
        <authorList>
            <person name="Catto M.A."/>
            <person name="Caine P.B."/>
            <person name="Orr S.E."/>
            <person name="Hunt B.G."/>
            <person name="Goodisman M.A.D."/>
        </authorList>
    </citation>
    <scope>NUCLEOTIDE SEQUENCE [LARGE SCALE GENOMIC DNA]</scope>
    <source>
        <strain evidence="17">233</strain>
        <tissue evidence="17">Head and thorax</tissue>
    </source>
</reference>
<feature type="transmembrane region" description="Helical" evidence="13">
    <location>
        <begin position="867"/>
        <end position="893"/>
    </location>
</feature>
<feature type="transmembrane region" description="Helical" evidence="13">
    <location>
        <begin position="1521"/>
        <end position="1544"/>
    </location>
</feature>
<keyword evidence="8 13" id="KW-0472">Membrane</keyword>
<keyword evidence="18" id="KW-1185">Reference proteome</keyword>
<evidence type="ECO:0000256" key="11">
    <source>
        <dbReference type="ARBA" id="ARBA00023286"/>
    </source>
</evidence>
<dbReference type="GO" id="GO:0050906">
    <property type="term" value="P:detection of stimulus involved in sensory perception"/>
    <property type="evidence" value="ECO:0007669"/>
    <property type="project" value="UniProtKB-ARBA"/>
</dbReference>
<evidence type="ECO:0000256" key="10">
    <source>
        <dbReference type="ARBA" id="ARBA00023180"/>
    </source>
</evidence>
<feature type="transmembrane region" description="Helical" evidence="13">
    <location>
        <begin position="1461"/>
        <end position="1479"/>
    </location>
</feature>
<comment type="similarity">
    <text evidence="2">Belongs to the glutamate-gated ion channel (TC 1.A.10.1) family.</text>
</comment>
<evidence type="ECO:0000259" key="15">
    <source>
        <dbReference type="Pfam" id="PF00497"/>
    </source>
</evidence>
<dbReference type="InterPro" id="IPR052192">
    <property type="entry name" value="Insect_Ionotropic_Sensory_Rcpt"/>
</dbReference>
<feature type="domain" description="Solute-binding protein family 3/N-terminal" evidence="15">
    <location>
        <begin position="1362"/>
        <end position="1580"/>
    </location>
</feature>
<evidence type="ECO:0000256" key="12">
    <source>
        <dbReference type="ARBA" id="ARBA00023303"/>
    </source>
</evidence>
<feature type="domain" description="Ionotropic glutamate receptor C-terminal" evidence="14">
    <location>
        <begin position="332"/>
        <end position="523"/>
    </location>
</feature>
<dbReference type="PANTHER" id="PTHR42643">
    <property type="entry name" value="IONOTROPIC RECEPTOR 20A-RELATED"/>
    <property type="match status" value="1"/>
</dbReference>
<evidence type="ECO:0000256" key="4">
    <source>
        <dbReference type="ARBA" id="ARBA00022475"/>
    </source>
</evidence>
<evidence type="ECO:0000256" key="5">
    <source>
        <dbReference type="ARBA" id="ARBA00022692"/>
    </source>
</evidence>
<evidence type="ECO:0000256" key="9">
    <source>
        <dbReference type="ARBA" id="ARBA00023170"/>
    </source>
</evidence>
<evidence type="ECO:0000259" key="14">
    <source>
        <dbReference type="Pfam" id="PF00060"/>
    </source>
</evidence>
<evidence type="ECO:0000256" key="2">
    <source>
        <dbReference type="ARBA" id="ARBA00008685"/>
    </source>
</evidence>
<keyword evidence="7" id="KW-0406">Ion transport</keyword>
<organism evidence="17 18">
    <name type="scientific">Vespula squamosa</name>
    <name type="common">Southern yellow jacket</name>
    <name type="synonym">Wasp</name>
    <dbReference type="NCBI Taxonomy" id="30214"/>
    <lineage>
        <taxon>Eukaryota</taxon>
        <taxon>Metazoa</taxon>
        <taxon>Ecdysozoa</taxon>
        <taxon>Arthropoda</taxon>
        <taxon>Hexapoda</taxon>
        <taxon>Insecta</taxon>
        <taxon>Pterygota</taxon>
        <taxon>Neoptera</taxon>
        <taxon>Endopterygota</taxon>
        <taxon>Hymenoptera</taxon>
        <taxon>Apocrita</taxon>
        <taxon>Aculeata</taxon>
        <taxon>Vespoidea</taxon>
        <taxon>Vespidae</taxon>
        <taxon>Vespinae</taxon>
        <taxon>Vespula</taxon>
    </lineage>
</organism>
<keyword evidence="10" id="KW-0325">Glycoprotein</keyword>
<feature type="transmembrane region" description="Helical" evidence="13">
    <location>
        <begin position="1491"/>
        <end position="1509"/>
    </location>
</feature>
<feature type="transmembrane region" description="Helical" evidence="13">
    <location>
        <begin position="364"/>
        <end position="382"/>
    </location>
</feature>
<comment type="caution">
    <text evidence="17">The sequence shown here is derived from an EMBL/GenBank/DDBJ whole genome shotgun (WGS) entry which is preliminary data.</text>
</comment>
<name>A0ABD1ZXZ0_VESSQ</name>
<keyword evidence="4" id="KW-1003">Cell membrane</keyword>
<dbReference type="InterPro" id="IPR019594">
    <property type="entry name" value="Glu/Gly-bd"/>
</dbReference>
<dbReference type="Gene3D" id="3.40.190.10">
    <property type="entry name" value="Periplasmic binding protein-like II"/>
    <property type="match status" value="4"/>
</dbReference>
<evidence type="ECO:0000256" key="7">
    <source>
        <dbReference type="ARBA" id="ARBA00023065"/>
    </source>
</evidence>
<evidence type="ECO:0000313" key="18">
    <source>
        <dbReference type="Proteomes" id="UP001607302"/>
    </source>
</evidence>
<keyword evidence="9" id="KW-0675">Receptor</keyword>
<feature type="transmembrane region" description="Helical" evidence="13">
    <location>
        <begin position="1112"/>
        <end position="1140"/>
    </location>
</feature>
<evidence type="ECO:0000256" key="13">
    <source>
        <dbReference type="SAM" id="Phobius"/>
    </source>
</evidence>
<comment type="subcellular location">
    <subcellularLocation>
        <location evidence="1">Cell membrane</location>
        <topology evidence="1">Multi-pass membrane protein</topology>
    </subcellularLocation>
</comment>
<feature type="transmembrane region" description="Helical" evidence="13">
    <location>
        <begin position="2100"/>
        <end position="2123"/>
    </location>
</feature>
<dbReference type="GO" id="GO:0005886">
    <property type="term" value="C:plasma membrane"/>
    <property type="evidence" value="ECO:0007669"/>
    <property type="project" value="UniProtKB-SubCell"/>
</dbReference>
<feature type="transmembrane region" description="Helical" evidence="13">
    <location>
        <begin position="1152"/>
        <end position="1170"/>
    </location>
</feature>
<evidence type="ECO:0000256" key="6">
    <source>
        <dbReference type="ARBA" id="ARBA00022989"/>
    </source>
</evidence>
<feature type="domain" description="Ionotropic glutamate receptor C-terminal" evidence="14">
    <location>
        <begin position="874"/>
        <end position="1032"/>
    </location>
</feature>
<dbReference type="Pfam" id="PF10613">
    <property type="entry name" value="Lig_chan-Glu_bd"/>
    <property type="match status" value="3"/>
</dbReference>
<evidence type="ECO:0000256" key="1">
    <source>
        <dbReference type="ARBA" id="ARBA00004651"/>
    </source>
</evidence>
<dbReference type="EMBL" id="JAUDFV010000158">
    <property type="protein sequence ID" value="KAL2713238.1"/>
    <property type="molecule type" value="Genomic_DNA"/>
</dbReference>
<feature type="transmembrane region" description="Helical" evidence="13">
    <location>
        <begin position="394"/>
        <end position="417"/>
    </location>
</feature>